<dbReference type="SUPFAM" id="SSF51735">
    <property type="entry name" value="NAD(P)-binding Rossmann-fold domains"/>
    <property type="match status" value="1"/>
</dbReference>
<reference evidence="5" key="1">
    <citation type="submission" date="2016-10" db="EMBL/GenBank/DDBJ databases">
        <authorList>
            <person name="Varghese N."/>
        </authorList>
    </citation>
    <scope>NUCLEOTIDE SEQUENCE [LARGE SCALE GENOMIC DNA]</scope>
    <source>
        <strain evidence="5">GAS106B</strain>
    </source>
</reference>
<dbReference type="Pfam" id="PF02826">
    <property type="entry name" value="2-Hacid_dh_C"/>
    <property type="match status" value="1"/>
</dbReference>
<dbReference type="GO" id="GO:0016491">
    <property type="term" value="F:oxidoreductase activity"/>
    <property type="evidence" value="ECO:0007669"/>
    <property type="project" value="UniProtKB-KW"/>
</dbReference>
<proteinExistence type="predicted"/>
<accession>A0A1H1JL68</accession>
<dbReference type="PANTHER" id="PTHR43333:SF1">
    <property type="entry name" value="D-ISOMER SPECIFIC 2-HYDROXYACID DEHYDROGENASE NAD-BINDING DOMAIN-CONTAINING PROTEIN"/>
    <property type="match status" value="1"/>
</dbReference>
<name>A0A1H1JL68_9BURK</name>
<organism evidence="4 5">
    <name type="scientific">Paraburkholderia fungorum</name>
    <dbReference type="NCBI Taxonomy" id="134537"/>
    <lineage>
        <taxon>Bacteria</taxon>
        <taxon>Pseudomonadati</taxon>
        <taxon>Pseudomonadota</taxon>
        <taxon>Betaproteobacteria</taxon>
        <taxon>Burkholderiales</taxon>
        <taxon>Burkholderiaceae</taxon>
        <taxon>Paraburkholderia</taxon>
    </lineage>
</organism>
<dbReference type="GO" id="GO:0051287">
    <property type="term" value="F:NAD binding"/>
    <property type="evidence" value="ECO:0007669"/>
    <property type="project" value="InterPro"/>
</dbReference>
<dbReference type="AlphaFoldDB" id="A0A1H1JL68"/>
<keyword evidence="2" id="KW-0520">NAD</keyword>
<evidence type="ECO:0000313" key="5">
    <source>
        <dbReference type="Proteomes" id="UP000183487"/>
    </source>
</evidence>
<protein>
    <submittedName>
        <fullName evidence="4">Phosphoglycerate dehydrogenase</fullName>
    </submittedName>
</protein>
<keyword evidence="5" id="KW-1185">Reference proteome</keyword>
<sequence>MATMNLNLGTGGKETKLINILLSSVASERLDREIGRVLAGRPYRLVAPHAAGSGPADIAFVSRDVTGGSSKTQLEPATLAFYDAMRASPGLTWVHTHSAGADRPIFTELLRREVRVTTSSGATAPIVAQTALGALLALARRFPQLAEAQREHAWRQLLADAPPPLAGQTAVVVGYGPIGQRLVRLLEALDIDVMVVRREAVTPNAIAFSDLDVALPRCDWLILACPLTSLTSRLIDARRLALLPASAHVINVSRGEVLVEADLIAAVRGGKLAGAYLDVFEREPLDPASPLWDLPNVIVSPHSAGHSSGNAAAVDRMWLDNLARWNRRERLNNEVTPVAGVSALHTGVEAQ</sequence>
<evidence type="ECO:0000259" key="3">
    <source>
        <dbReference type="Pfam" id="PF02826"/>
    </source>
</evidence>
<feature type="domain" description="D-isomer specific 2-hydroxyacid dehydrogenase NAD-binding" evidence="3">
    <location>
        <begin position="133"/>
        <end position="304"/>
    </location>
</feature>
<dbReference type="PANTHER" id="PTHR43333">
    <property type="entry name" value="2-HACID_DH_C DOMAIN-CONTAINING PROTEIN"/>
    <property type="match status" value="1"/>
</dbReference>
<dbReference type="EMBL" id="FNKP01000003">
    <property type="protein sequence ID" value="SDR50756.1"/>
    <property type="molecule type" value="Genomic_DNA"/>
</dbReference>
<gene>
    <name evidence="4" type="ORF">SAMN05443245_6750</name>
</gene>
<dbReference type="Proteomes" id="UP000183487">
    <property type="component" value="Unassembled WGS sequence"/>
</dbReference>
<dbReference type="Gene3D" id="3.40.50.720">
    <property type="entry name" value="NAD(P)-binding Rossmann-like Domain"/>
    <property type="match status" value="2"/>
</dbReference>
<dbReference type="InterPro" id="IPR036291">
    <property type="entry name" value="NAD(P)-bd_dom_sf"/>
</dbReference>
<evidence type="ECO:0000256" key="2">
    <source>
        <dbReference type="ARBA" id="ARBA00023027"/>
    </source>
</evidence>
<evidence type="ECO:0000313" key="4">
    <source>
        <dbReference type="EMBL" id="SDR50756.1"/>
    </source>
</evidence>
<evidence type="ECO:0000256" key="1">
    <source>
        <dbReference type="ARBA" id="ARBA00023002"/>
    </source>
</evidence>
<keyword evidence="1" id="KW-0560">Oxidoreductase</keyword>
<dbReference type="InterPro" id="IPR006140">
    <property type="entry name" value="D-isomer_DH_NAD-bd"/>
</dbReference>